<reference evidence="2 3" key="1">
    <citation type="submission" date="2020-09" db="EMBL/GenBank/DDBJ databases">
        <title>De no assembly of potato wild relative species, Solanum commersonii.</title>
        <authorList>
            <person name="Cho K."/>
        </authorList>
    </citation>
    <scope>NUCLEOTIDE SEQUENCE [LARGE SCALE GENOMIC DNA]</scope>
    <source>
        <strain evidence="2">LZ3.2</strain>
        <tissue evidence="2">Leaf</tissue>
    </source>
</reference>
<proteinExistence type="predicted"/>
<evidence type="ECO:0000313" key="2">
    <source>
        <dbReference type="EMBL" id="KAG5631345.1"/>
    </source>
</evidence>
<organism evidence="2 3">
    <name type="scientific">Solanum commersonii</name>
    <name type="common">Commerson's wild potato</name>
    <name type="synonym">Commerson's nightshade</name>
    <dbReference type="NCBI Taxonomy" id="4109"/>
    <lineage>
        <taxon>Eukaryota</taxon>
        <taxon>Viridiplantae</taxon>
        <taxon>Streptophyta</taxon>
        <taxon>Embryophyta</taxon>
        <taxon>Tracheophyta</taxon>
        <taxon>Spermatophyta</taxon>
        <taxon>Magnoliopsida</taxon>
        <taxon>eudicotyledons</taxon>
        <taxon>Gunneridae</taxon>
        <taxon>Pentapetalae</taxon>
        <taxon>asterids</taxon>
        <taxon>lamiids</taxon>
        <taxon>Solanales</taxon>
        <taxon>Solanaceae</taxon>
        <taxon>Solanoideae</taxon>
        <taxon>Solaneae</taxon>
        <taxon>Solanum</taxon>
    </lineage>
</organism>
<gene>
    <name evidence="2" type="ORF">H5410_003062</name>
</gene>
<dbReference type="AlphaFoldDB" id="A0A9J6B3R4"/>
<comment type="caution">
    <text evidence="2">The sequence shown here is derived from an EMBL/GenBank/DDBJ whole genome shotgun (WGS) entry which is preliminary data.</text>
</comment>
<evidence type="ECO:0000313" key="3">
    <source>
        <dbReference type="Proteomes" id="UP000824120"/>
    </source>
</evidence>
<protein>
    <submittedName>
        <fullName evidence="2">Uncharacterized protein</fullName>
    </submittedName>
</protein>
<dbReference type="EMBL" id="JACXVP010000001">
    <property type="protein sequence ID" value="KAG5631345.1"/>
    <property type="molecule type" value="Genomic_DNA"/>
</dbReference>
<accession>A0A9J6B3R4</accession>
<feature type="region of interest" description="Disordered" evidence="1">
    <location>
        <begin position="29"/>
        <end position="59"/>
    </location>
</feature>
<evidence type="ECO:0000256" key="1">
    <source>
        <dbReference type="SAM" id="MobiDB-lite"/>
    </source>
</evidence>
<sequence>MGTSTRLQECGFGGGFAAISDRITLKITPPWNANMQPGRAPRTHPTNTKFQMHTYLPGS</sequence>
<name>A0A9J6B3R4_SOLCO</name>
<dbReference type="Proteomes" id="UP000824120">
    <property type="component" value="Chromosome 1"/>
</dbReference>
<keyword evidence="3" id="KW-1185">Reference proteome</keyword>